<feature type="region of interest" description="Disordered" evidence="10">
    <location>
        <begin position="531"/>
        <end position="565"/>
    </location>
</feature>
<dbReference type="SMART" id="SM00399">
    <property type="entry name" value="ZnF_C4"/>
    <property type="match status" value="1"/>
</dbReference>
<feature type="domain" description="NR LBD" evidence="12">
    <location>
        <begin position="594"/>
        <end position="826"/>
    </location>
</feature>
<keyword evidence="5" id="KW-0805">Transcription regulation</keyword>
<dbReference type="InterPro" id="IPR035500">
    <property type="entry name" value="NHR-like_dom_sf"/>
</dbReference>
<dbReference type="AlphaFoldDB" id="A0ABD3WGE7"/>
<dbReference type="GO" id="GO:0003677">
    <property type="term" value="F:DNA binding"/>
    <property type="evidence" value="ECO:0007669"/>
    <property type="project" value="UniProtKB-KW"/>
</dbReference>
<keyword evidence="8" id="KW-0675">Receptor</keyword>
<dbReference type="GO" id="GO:0008270">
    <property type="term" value="F:zinc ion binding"/>
    <property type="evidence" value="ECO:0007669"/>
    <property type="project" value="UniProtKB-KW"/>
</dbReference>
<dbReference type="Gene3D" id="1.10.565.10">
    <property type="entry name" value="Retinoid X Receptor"/>
    <property type="match status" value="1"/>
</dbReference>
<feature type="compositionally biased region" description="Basic and acidic residues" evidence="10">
    <location>
        <begin position="531"/>
        <end position="540"/>
    </location>
</feature>
<evidence type="ECO:0000256" key="7">
    <source>
        <dbReference type="ARBA" id="ARBA00023163"/>
    </source>
</evidence>
<organism evidence="13 14">
    <name type="scientific">Sinanodonta woodiana</name>
    <name type="common">Chinese pond mussel</name>
    <name type="synonym">Anodonta woodiana</name>
    <dbReference type="NCBI Taxonomy" id="1069815"/>
    <lineage>
        <taxon>Eukaryota</taxon>
        <taxon>Metazoa</taxon>
        <taxon>Spiralia</taxon>
        <taxon>Lophotrochozoa</taxon>
        <taxon>Mollusca</taxon>
        <taxon>Bivalvia</taxon>
        <taxon>Autobranchia</taxon>
        <taxon>Heteroconchia</taxon>
        <taxon>Palaeoheterodonta</taxon>
        <taxon>Unionida</taxon>
        <taxon>Unionoidea</taxon>
        <taxon>Unionidae</taxon>
        <taxon>Unioninae</taxon>
        <taxon>Sinanodonta</taxon>
    </lineage>
</organism>
<gene>
    <name evidence="13" type="ORF">ACJMK2_039755</name>
</gene>
<dbReference type="PROSITE" id="PS51030">
    <property type="entry name" value="NUCLEAR_REC_DBD_2"/>
    <property type="match status" value="1"/>
</dbReference>
<dbReference type="InterPro" id="IPR000536">
    <property type="entry name" value="Nucl_hrmn_rcpt_lig-bd"/>
</dbReference>
<dbReference type="Proteomes" id="UP001634394">
    <property type="component" value="Unassembled WGS sequence"/>
</dbReference>
<evidence type="ECO:0000259" key="12">
    <source>
        <dbReference type="PROSITE" id="PS51843"/>
    </source>
</evidence>
<proteinExistence type="predicted"/>
<feature type="domain" description="Nuclear receptor" evidence="11">
    <location>
        <begin position="326"/>
        <end position="401"/>
    </location>
</feature>
<dbReference type="CDD" id="cd07168">
    <property type="entry name" value="NR_DBD_DHR4_like"/>
    <property type="match status" value="1"/>
</dbReference>
<keyword evidence="14" id="KW-1185">Reference proteome</keyword>
<name>A0ABD3WGE7_SINWO</name>
<dbReference type="InterPro" id="IPR001723">
    <property type="entry name" value="Nuclear_hrmn_rcpt"/>
</dbReference>
<comment type="caution">
    <text evidence="13">The sequence shown here is derived from an EMBL/GenBank/DDBJ whole genome shotgun (WGS) entry which is preliminary data.</text>
</comment>
<keyword evidence="4" id="KW-0862">Zinc</keyword>
<dbReference type="InterPro" id="IPR013088">
    <property type="entry name" value="Znf_NHR/GATA"/>
</dbReference>
<protein>
    <submittedName>
        <fullName evidence="13">Uncharacterized protein</fullName>
    </submittedName>
</protein>
<evidence type="ECO:0000256" key="10">
    <source>
        <dbReference type="SAM" id="MobiDB-lite"/>
    </source>
</evidence>
<evidence type="ECO:0000259" key="11">
    <source>
        <dbReference type="PROSITE" id="PS51030"/>
    </source>
</evidence>
<dbReference type="PROSITE" id="PS51843">
    <property type="entry name" value="NR_LBD"/>
    <property type="match status" value="1"/>
</dbReference>
<dbReference type="PRINTS" id="PR00398">
    <property type="entry name" value="STRDHORMONER"/>
</dbReference>
<evidence type="ECO:0000313" key="13">
    <source>
        <dbReference type="EMBL" id="KAL3871777.1"/>
    </source>
</evidence>
<dbReference type="SUPFAM" id="SSF57716">
    <property type="entry name" value="Glucocorticoid receptor-like (DNA-binding domain)"/>
    <property type="match status" value="1"/>
</dbReference>
<dbReference type="Gene3D" id="3.30.50.10">
    <property type="entry name" value="Erythroid Transcription Factor GATA-1, subunit A"/>
    <property type="match status" value="1"/>
</dbReference>
<evidence type="ECO:0000313" key="14">
    <source>
        <dbReference type="Proteomes" id="UP001634394"/>
    </source>
</evidence>
<keyword evidence="3" id="KW-0863">Zinc-finger</keyword>
<evidence type="ECO:0000256" key="6">
    <source>
        <dbReference type="ARBA" id="ARBA00023125"/>
    </source>
</evidence>
<keyword evidence="6" id="KW-0238">DNA-binding</keyword>
<reference evidence="13 14" key="1">
    <citation type="submission" date="2024-11" db="EMBL/GenBank/DDBJ databases">
        <title>Chromosome-level genome assembly of the freshwater bivalve Anodonta woodiana.</title>
        <authorList>
            <person name="Chen X."/>
        </authorList>
    </citation>
    <scope>NUCLEOTIDE SEQUENCE [LARGE SCALE GENOMIC DNA]</scope>
    <source>
        <strain evidence="13">MN2024</strain>
        <tissue evidence="13">Gills</tissue>
    </source>
</reference>
<evidence type="ECO:0000256" key="3">
    <source>
        <dbReference type="ARBA" id="ARBA00022771"/>
    </source>
</evidence>
<dbReference type="SMART" id="SM00430">
    <property type="entry name" value="HOLI"/>
    <property type="match status" value="1"/>
</dbReference>
<dbReference type="FunFam" id="3.30.50.10:FF:000006">
    <property type="entry name" value="Nuclear receptor subfamily 5 group A member"/>
    <property type="match status" value="1"/>
</dbReference>
<evidence type="ECO:0000256" key="5">
    <source>
        <dbReference type="ARBA" id="ARBA00023015"/>
    </source>
</evidence>
<dbReference type="SUPFAM" id="SSF48508">
    <property type="entry name" value="Nuclear receptor ligand-binding domain"/>
    <property type="match status" value="1"/>
</dbReference>
<sequence>MNESSENNISANSVDCIYTKENNINILKMGSEKQFPEGMDVQNTSLFQDLKLKRRRLKHLLASVTATNDMVSTKSYSEADSDRHSDNSSESGESGYVSFASSSSLLEERCKRIQEEAPIKAESNALILPPPFTGQIDGVPNTMHVGVAYLGIPDGVFLPNGQAENAPNGLQNFDTMKMELMPVVTSISENIPLNGMASIPVSTMVGKMGSGLQPVFFTTMPSGFIMTSGGPVPVMKPTIISSKDIKMNDQIQKRNVAGNPSVMCGQDSFCEEDQQKKRALETDFIEHYTNGNFMYHGHMTFQSSMSTTSMNPKVDIGNEERYQLEPLVCAICNDKATGLHYGIITCEGCKGFFKRTVQNKRVYTCVGSGDCEINKVQRNRCQFCRFKKCLQMGMVLAAVREDRMPGGRNSGAVYNLYKVKYKKHKRSSQSGKVYKQKVARIHMESSQQMIMEPVSSKPQTIASFTTSSTSHVLTPSCYGGLQSSYFQNRDYVERVEKKESLDNYSHGLHDSFDRHEEWNDNGGKMYSKVGRARDSHRHEVSQVMGKEGSDTEVKMAKSTSHHTTGQCVKEVEIRDSRYSENLVSPTHVHQKKSNFSSLISELLQCDSMLDIANLHEVKQIIGSGKGVTEVLCRLGDEIVMKLVHWTKQLPFYSELTTDIHSQMLSDKWHELLLLITTAYKAVTSSENMEKLTYGELYAENFSKLQMYLNHMFSKDFELEQLQAEVGETLGKITHVMLRFIQMHLTREEFACLQVILLLNYTGTIPNKQLEYVQDKYSTALQDFIREQFSAEPNRYGELLLLLPHIQTASALLLQSKMIYIPFFLNA</sequence>
<keyword evidence="9" id="KW-0539">Nucleus</keyword>
<comment type="subcellular location">
    <subcellularLocation>
        <location evidence="1">Nucleus</location>
    </subcellularLocation>
</comment>
<evidence type="ECO:0000256" key="1">
    <source>
        <dbReference type="ARBA" id="ARBA00004123"/>
    </source>
</evidence>
<dbReference type="InterPro" id="IPR050200">
    <property type="entry name" value="Nuclear_hormone_rcpt_NR3"/>
</dbReference>
<dbReference type="PRINTS" id="PR00047">
    <property type="entry name" value="STROIDFINGER"/>
</dbReference>
<dbReference type="InterPro" id="IPR001628">
    <property type="entry name" value="Znf_hrmn_rcpt"/>
</dbReference>
<evidence type="ECO:0000256" key="8">
    <source>
        <dbReference type="ARBA" id="ARBA00023170"/>
    </source>
</evidence>
<accession>A0ABD3WGE7</accession>
<dbReference type="PANTHER" id="PTHR48092">
    <property type="entry name" value="KNIRPS-RELATED PROTEIN-RELATED"/>
    <property type="match status" value="1"/>
</dbReference>
<dbReference type="EMBL" id="JBJQND010000007">
    <property type="protein sequence ID" value="KAL3871777.1"/>
    <property type="molecule type" value="Genomic_DNA"/>
</dbReference>
<evidence type="ECO:0000256" key="9">
    <source>
        <dbReference type="ARBA" id="ARBA00023242"/>
    </source>
</evidence>
<dbReference type="Pfam" id="PF00105">
    <property type="entry name" value="zf-C4"/>
    <property type="match status" value="1"/>
</dbReference>
<dbReference type="PROSITE" id="PS00031">
    <property type="entry name" value="NUCLEAR_REC_DBD_1"/>
    <property type="match status" value="1"/>
</dbReference>
<dbReference type="GO" id="GO:0005634">
    <property type="term" value="C:nucleus"/>
    <property type="evidence" value="ECO:0007669"/>
    <property type="project" value="UniProtKB-SubCell"/>
</dbReference>
<evidence type="ECO:0000256" key="2">
    <source>
        <dbReference type="ARBA" id="ARBA00022723"/>
    </source>
</evidence>
<feature type="region of interest" description="Disordered" evidence="10">
    <location>
        <begin position="72"/>
        <end position="96"/>
    </location>
</feature>
<evidence type="ECO:0000256" key="4">
    <source>
        <dbReference type="ARBA" id="ARBA00022833"/>
    </source>
</evidence>
<dbReference type="Pfam" id="PF00104">
    <property type="entry name" value="Hormone_recep"/>
    <property type="match status" value="1"/>
</dbReference>
<keyword evidence="2" id="KW-0479">Metal-binding</keyword>
<keyword evidence="7" id="KW-0804">Transcription</keyword>